<feature type="active site" description="Proton acceptor" evidence="18">
    <location>
        <position position="363"/>
    </location>
</feature>
<dbReference type="InterPro" id="IPR011004">
    <property type="entry name" value="Trimer_LpxA-like_sf"/>
</dbReference>
<dbReference type="CDD" id="cd02540">
    <property type="entry name" value="GT2_GlmU_N_bac"/>
    <property type="match status" value="1"/>
</dbReference>
<dbReference type="PANTHER" id="PTHR43584:SF3">
    <property type="entry name" value="BIFUNCTIONAL PROTEIN GLMU"/>
    <property type="match status" value="1"/>
</dbReference>
<comment type="subcellular location">
    <subcellularLocation>
        <location evidence="1 18">Cytoplasm</location>
    </subcellularLocation>
</comment>
<keyword evidence="13 18" id="KW-0012">Acyltransferase</keyword>
<accession>A0A917FRU4</accession>
<organism evidence="20 21">
    <name type="scientific">Arenimonas maotaiensis</name>
    <dbReference type="NCBI Taxonomy" id="1446479"/>
    <lineage>
        <taxon>Bacteria</taxon>
        <taxon>Pseudomonadati</taxon>
        <taxon>Pseudomonadota</taxon>
        <taxon>Gammaproteobacteria</taxon>
        <taxon>Lysobacterales</taxon>
        <taxon>Lysobacteraceae</taxon>
        <taxon>Arenimonas</taxon>
    </lineage>
</organism>
<dbReference type="EC" id="2.7.7.23" evidence="18"/>
<dbReference type="CDD" id="cd03353">
    <property type="entry name" value="LbH_GlmU_C"/>
    <property type="match status" value="1"/>
</dbReference>
<dbReference type="GO" id="GO:0016020">
    <property type="term" value="C:membrane"/>
    <property type="evidence" value="ECO:0007669"/>
    <property type="project" value="GOC"/>
</dbReference>
<comment type="pathway">
    <text evidence="18">Nucleotide-sugar biosynthesis; UDP-N-acetyl-alpha-D-glucosamine biosynthesis; UDP-N-acetyl-alpha-D-glucosamine from N-acetyl-alpha-D-glucosamine 1-phosphate: step 1/1.</text>
</comment>
<feature type="binding site" evidence="18">
    <location>
        <begin position="386"/>
        <end position="387"/>
    </location>
    <ligand>
        <name>acetyl-CoA</name>
        <dbReference type="ChEBI" id="CHEBI:57288"/>
    </ligand>
</feature>
<dbReference type="AlphaFoldDB" id="A0A917FRU4"/>
<dbReference type="Proteomes" id="UP000632858">
    <property type="component" value="Unassembled WGS sequence"/>
</dbReference>
<feature type="binding site" evidence="18">
    <location>
        <position position="440"/>
    </location>
    <ligand>
        <name>acetyl-CoA</name>
        <dbReference type="ChEBI" id="CHEBI:57288"/>
    </ligand>
</feature>
<comment type="pathway">
    <text evidence="18">Bacterial outer membrane biogenesis; LPS lipid A biosynthesis.</text>
</comment>
<reference evidence="20" key="2">
    <citation type="submission" date="2020-09" db="EMBL/GenBank/DDBJ databases">
        <authorList>
            <person name="Sun Q."/>
            <person name="Zhou Y."/>
        </authorList>
    </citation>
    <scope>NUCLEOTIDE SEQUENCE</scope>
    <source>
        <strain evidence="20">CGMCC 1.12726</strain>
    </source>
</reference>
<feature type="region of interest" description="Linker" evidence="18">
    <location>
        <begin position="230"/>
        <end position="250"/>
    </location>
</feature>
<dbReference type="Gene3D" id="3.90.550.10">
    <property type="entry name" value="Spore Coat Polysaccharide Biosynthesis Protein SpsA, Chain A"/>
    <property type="match status" value="1"/>
</dbReference>
<dbReference type="GO" id="GO:0071555">
    <property type="term" value="P:cell wall organization"/>
    <property type="evidence" value="ECO:0007669"/>
    <property type="project" value="UniProtKB-KW"/>
</dbReference>
<dbReference type="HAMAP" id="MF_01631">
    <property type="entry name" value="GlmU"/>
    <property type="match status" value="1"/>
</dbReference>
<reference evidence="20" key="1">
    <citation type="journal article" date="2014" name="Int. J. Syst. Evol. Microbiol.">
        <title>Complete genome sequence of Corynebacterium casei LMG S-19264T (=DSM 44701T), isolated from a smear-ripened cheese.</title>
        <authorList>
            <consortium name="US DOE Joint Genome Institute (JGI-PGF)"/>
            <person name="Walter F."/>
            <person name="Albersmeier A."/>
            <person name="Kalinowski J."/>
            <person name="Ruckert C."/>
        </authorList>
    </citation>
    <scope>NUCLEOTIDE SEQUENCE</scope>
    <source>
        <strain evidence="20">CGMCC 1.12726</strain>
    </source>
</reference>
<feature type="binding site" evidence="18">
    <location>
        <position position="24"/>
    </location>
    <ligand>
        <name>UDP-N-acetyl-alpha-D-glucosamine</name>
        <dbReference type="ChEBI" id="CHEBI:57705"/>
    </ligand>
</feature>
<comment type="caution">
    <text evidence="18">Lacks conserved residue(s) required for the propagation of feature annotation.</text>
</comment>
<feature type="binding site" evidence="18">
    <location>
        <position position="105"/>
    </location>
    <ligand>
        <name>Mg(2+)</name>
        <dbReference type="ChEBI" id="CHEBI:18420"/>
    </ligand>
</feature>
<evidence type="ECO:0000256" key="2">
    <source>
        <dbReference type="ARBA" id="ARBA00007707"/>
    </source>
</evidence>
<dbReference type="RefSeq" id="WP_188450276.1">
    <property type="nucleotide sequence ID" value="NZ_BMFO01000006.1"/>
</dbReference>
<keyword evidence="11 18" id="KW-0573">Peptidoglycan synthesis</keyword>
<evidence type="ECO:0000256" key="10">
    <source>
        <dbReference type="ARBA" id="ARBA00022960"/>
    </source>
</evidence>
<comment type="cofactor">
    <cofactor evidence="18">
        <name>Mg(2+)</name>
        <dbReference type="ChEBI" id="CHEBI:18420"/>
    </cofactor>
    <text evidence="18">Binds 1 Mg(2+) ion per subunit.</text>
</comment>
<keyword evidence="7 18" id="KW-0479">Metal-binding</keyword>
<keyword evidence="6 18" id="KW-0548">Nucleotidyltransferase</keyword>
<feature type="region of interest" description="N-acetyltransferase" evidence="18">
    <location>
        <begin position="251"/>
        <end position="457"/>
    </location>
</feature>
<dbReference type="SUPFAM" id="SSF53448">
    <property type="entry name" value="Nucleotide-diphospho-sugar transferases"/>
    <property type="match status" value="1"/>
</dbReference>
<evidence type="ECO:0000256" key="16">
    <source>
        <dbReference type="ARBA" id="ARBA00048493"/>
    </source>
</evidence>
<dbReference type="InterPro" id="IPR025877">
    <property type="entry name" value="MobA-like_NTP_Trfase"/>
</dbReference>
<gene>
    <name evidence="18 20" type="primary">glmU</name>
    <name evidence="20" type="ORF">GCM10010960_20090</name>
</gene>
<dbReference type="Pfam" id="PF00132">
    <property type="entry name" value="Hexapep"/>
    <property type="match status" value="1"/>
</dbReference>
<keyword evidence="14 18" id="KW-0961">Cell wall biogenesis/degradation</keyword>
<keyword evidence="4 18" id="KW-0963">Cytoplasm</keyword>
<evidence type="ECO:0000256" key="11">
    <source>
        <dbReference type="ARBA" id="ARBA00022984"/>
    </source>
</evidence>
<evidence type="ECO:0000256" key="4">
    <source>
        <dbReference type="ARBA" id="ARBA00022490"/>
    </source>
</evidence>
<feature type="binding site" evidence="18">
    <location>
        <position position="366"/>
    </location>
    <ligand>
        <name>UDP-N-acetyl-alpha-D-glucosamine</name>
        <dbReference type="ChEBI" id="CHEBI:57705"/>
    </ligand>
</feature>
<feature type="binding site" evidence="18">
    <location>
        <position position="76"/>
    </location>
    <ligand>
        <name>UDP-N-acetyl-alpha-D-glucosamine</name>
        <dbReference type="ChEBI" id="CHEBI:57705"/>
    </ligand>
</feature>
<comment type="catalytic activity">
    <reaction evidence="15 18">
        <text>alpha-D-glucosamine 1-phosphate + acetyl-CoA = N-acetyl-alpha-D-glucosamine 1-phosphate + CoA + H(+)</text>
        <dbReference type="Rhea" id="RHEA:13725"/>
        <dbReference type="ChEBI" id="CHEBI:15378"/>
        <dbReference type="ChEBI" id="CHEBI:57287"/>
        <dbReference type="ChEBI" id="CHEBI:57288"/>
        <dbReference type="ChEBI" id="CHEBI:57776"/>
        <dbReference type="ChEBI" id="CHEBI:58516"/>
        <dbReference type="EC" id="2.3.1.157"/>
    </reaction>
</comment>
<dbReference type="GO" id="GO:0006048">
    <property type="term" value="P:UDP-N-acetylglucosamine biosynthetic process"/>
    <property type="evidence" value="ECO:0007669"/>
    <property type="project" value="InterPro"/>
</dbReference>
<evidence type="ECO:0000256" key="12">
    <source>
        <dbReference type="ARBA" id="ARBA00023268"/>
    </source>
</evidence>
<evidence type="ECO:0000256" key="17">
    <source>
        <dbReference type="ARBA" id="ARBA00049628"/>
    </source>
</evidence>
<dbReference type="SUPFAM" id="SSF51161">
    <property type="entry name" value="Trimeric LpxA-like enzymes"/>
    <property type="match status" value="1"/>
</dbReference>
<dbReference type="InterPro" id="IPR050065">
    <property type="entry name" value="GlmU-like"/>
</dbReference>
<evidence type="ECO:0000313" key="20">
    <source>
        <dbReference type="EMBL" id="GGF98476.1"/>
    </source>
</evidence>
<evidence type="ECO:0000256" key="8">
    <source>
        <dbReference type="ARBA" id="ARBA00022737"/>
    </source>
</evidence>
<dbReference type="GO" id="GO:0005737">
    <property type="term" value="C:cytoplasm"/>
    <property type="evidence" value="ECO:0007669"/>
    <property type="project" value="UniProtKB-SubCell"/>
</dbReference>
<dbReference type="GO" id="GO:0019134">
    <property type="term" value="F:glucosamine-1-phosphate N-acetyltransferase activity"/>
    <property type="evidence" value="ECO:0007669"/>
    <property type="project" value="UniProtKB-UniRule"/>
</dbReference>
<evidence type="ECO:0000256" key="13">
    <source>
        <dbReference type="ARBA" id="ARBA00023315"/>
    </source>
</evidence>
<keyword evidence="8 18" id="KW-0677">Repeat</keyword>
<feature type="binding site" evidence="18">
    <location>
        <position position="169"/>
    </location>
    <ligand>
        <name>UDP-N-acetyl-alpha-D-glucosamine</name>
        <dbReference type="ChEBI" id="CHEBI:57705"/>
    </ligand>
</feature>
<evidence type="ECO:0000256" key="3">
    <source>
        <dbReference type="ARBA" id="ARBA00007947"/>
    </source>
</evidence>
<feature type="binding site" evidence="18">
    <location>
        <position position="154"/>
    </location>
    <ligand>
        <name>UDP-N-acetyl-alpha-D-glucosamine</name>
        <dbReference type="ChEBI" id="CHEBI:57705"/>
    </ligand>
</feature>
<evidence type="ECO:0000256" key="15">
    <source>
        <dbReference type="ARBA" id="ARBA00048247"/>
    </source>
</evidence>
<name>A0A917FRU4_9GAMM</name>
<feature type="binding site" evidence="18">
    <location>
        <position position="227"/>
    </location>
    <ligand>
        <name>UDP-N-acetyl-alpha-D-glucosamine</name>
        <dbReference type="ChEBI" id="CHEBI:57705"/>
    </ligand>
</feature>
<comment type="function">
    <text evidence="17 18">Catalyzes the last two sequential reactions in the de novo biosynthetic pathway for UDP-N-acetylglucosamine (UDP-GlcNAc). The C-terminal domain catalyzes the transfer of acetyl group from acetyl coenzyme A to glucosamine-1-phosphate (GlcN-1-P) to produce N-acetylglucosamine-1-phosphate (GlcNAc-1-P), which is converted into UDP-GlcNAc by the transfer of uridine 5-monophosphate (from uridine 5-triphosphate), a reaction catalyzed by the N-terminal domain.</text>
</comment>
<dbReference type="InterPro" id="IPR001451">
    <property type="entry name" value="Hexapep"/>
</dbReference>
<comment type="subunit">
    <text evidence="18">Homotrimer.</text>
</comment>
<evidence type="ECO:0000256" key="1">
    <source>
        <dbReference type="ARBA" id="ARBA00004496"/>
    </source>
</evidence>
<feature type="region of interest" description="Pyrophosphorylase" evidence="18">
    <location>
        <begin position="1"/>
        <end position="229"/>
    </location>
</feature>
<keyword evidence="5 18" id="KW-0808">Transferase</keyword>
<dbReference type="GO" id="GO:0008360">
    <property type="term" value="P:regulation of cell shape"/>
    <property type="evidence" value="ECO:0007669"/>
    <property type="project" value="UniProtKB-KW"/>
</dbReference>
<feature type="binding site" evidence="18">
    <location>
        <position position="227"/>
    </location>
    <ligand>
        <name>Mg(2+)</name>
        <dbReference type="ChEBI" id="CHEBI:18420"/>
    </ligand>
</feature>
<dbReference type="InterPro" id="IPR005882">
    <property type="entry name" value="Bifunctional_GlmU"/>
</dbReference>
<feature type="binding site" evidence="18">
    <location>
        <position position="423"/>
    </location>
    <ligand>
        <name>acetyl-CoA</name>
        <dbReference type="ChEBI" id="CHEBI:57288"/>
    </ligand>
</feature>
<dbReference type="GO" id="GO:0009245">
    <property type="term" value="P:lipid A biosynthetic process"/>
    <property type="evidence" value="ECO:0007669"/>
    <property type="project" value="UniProtKB-UniRule"/>
</dbReference>
<feature type="binding site" evidence="18">
    <location>
        <begin position="81"/>
        <end position="82"/>
    </location>
    <ligand>
        <name>UDP-N-acetyl-alpha-D-glucosamine</name>
        <dbReference type="ChEBI" id="CHEBI:57705"/>
    </ligand>
</feature>
<feature type="domain" description="MobA-like NTP transferase" evidence="19">
    <location>
        <begin position="7"/>
        <end position="129"/>
    </location>
</feature>
<feature type="binding site" evidence="18">
    <location>
        <begin position="10"/>
        <end position="13"/>
    </location>
    <ligand>
        <name>UDP-N-acetyl-alpha-D-glucosamine</name>
        <dbReference type="ChEBI" id="CHEBI:57705"/>
    </ligand>
</feature>
<feature type="binding site" evidence="18">
    <location>
        <position position="380"/>
    </location>
    <ligand>
        <name>acetyl-CoA</name>
        <dbReference type="ChEBI" id="CHEBI:57288"/>
    </ligand>
</feature>
<feature type="binding site" evidence="18">
    <location>
        <position position="139"/>
    </location>
    <ligand>
        <name>UDP-N-acetyl-alpha-D-glucosamine</name>
        <dbReference type="ChEBI" id="CHEBI:57705"/>
    </ligand>
</feature>
<comment type="similarity">
    <text evidence="2 18">In the C-terminal section; belongs to the transferase hexapeptide repeat family.</text>
</comment>
<dbReference type="GO" id="GO:0000287">
    <property type="term" value="F:magnesium ion binding"/>
    <property type="evidence" value="ECO:0007669"/>
    <property type="project" value="UniProtKB-UniRule"/>
</dbReference>
<dbReference type="Gene3D" id="2.160.10.10">
    <property type="entry name" value="Hexapeptide repeat proteins"/>
    <property type="match status" value="1"/>
</dbReference>
<evidence type="ECO:0000256" key="9">
    <source>
        <dbReference type="ARBA" id="ARBA00022842"/>
    </source>
</evidence>
<evidence type="ECO:0000256" key="7">
    <source>
        <dbReference type="ARBA" id="ARBA00022723"/>
    </source>
</evidence>
<comment type="pathway">
    <text evidence="18">Nucleotide-sugar biosynthesis; UDP-N-acetyl-alpha-D-glucosamine biosynthesis; N-acetyl-alpha-D-glucosamine 1-phosphate from alpha-D-glucosamine 6-phosphate (route II): step 2/2.</text>
</comment>
<comment type="catalytic activity">
    <reaction evidence="16 18">
        <text>N-acetyl-alpha-D-glucosamine 1-phosphate + UTP + H(+) = UDP-N-acetyl-alpha-D-glucosamine + diphosphate</text>
        <dbReference type="Rhea" id="RHEA:13509"/>
        <dbReference type="ChEBI" id="CHEBI:15378"/>
        <dbReference type="ChEBI" id="CHEBI:33019"/>
        <dbReference type="ChEBI" id="CHEBI:46398"/>
        <dbReference type="ChEBI" id="CHEBI:57705"/>
        <dbReference type="ChEBI" id="CHEBI:57776"/>
        <dbReference type="EC" id="2.7.7.23"/>
    </reaction>
</comment>
<feature type="binding site" evidence="18">
    <location>
        <position position="377"/>
    </location>
    <ligand>
        <name>UDP-N-acetyl-alpha-D-glucosamine</name>
        <dbReference type="ChEBI" id="CHEBI:57705"/>
    </ligand>
</feature>
<evidence type="ECO:0000313" key="21">
    <source>
        <dbReference type="Proteomes" id="UP000632858"/>
    </source>
</evidence>
<comment type="caution">
    <text evidence="20">The sequence shown here is derived from an EMBL/GenBank/DDBJ whole genome shotgun (WGS) entry which is preliminary data.</text>
</comment>
<dbReference type="InterPro" id="IPR038009">
    <property type="entry name" value="GlmU_C_LbH"/>
</dbReference>
<feature type="binding site" evidence="18">
    <location>
        <position position="333"/>
    </location>
    <ligand>
        <name>UDP-N-acetyl-alpha-D-glucosamine</name>
        <dbReference type="ChEBI" id="CHEBI:57705"/>
    </ligand>
</feature>
<evidence type="ECO:0000256" key="6">
    <source>
        <dbReference type="ARBA" id="ARBA00022695"/>
    </source>
</evidence>
<dbReference type="GO" id="GO:0003977">
    <property type="term" value="F:UDP-N-acetylglucosamine diphosphorylase activity"/>
    <property type="evidence" value="ECO:0007669"/>
    <property type="project" value="UniProtKB-UniRule"/>
</dbReference>
<dbReference type="InterPro" id="IPR029044">
    <property type="entry name" value="Nucleotide-diphossugar_trans"/>
</dbReference>
<keyword evidence="12 18" id="KW-0511">Multifunctional enzyme</keyword>
<dbReference type="NCBIfam" id="TIGR01173">
    <property type="entry name" value="glmU"/>
    <property type="match status" value="1"/>
</dbReference>
<evidence type="ECO:0000256" key="18">
    <source>
        <dbReference type="HAMAP-Rule" id="MF_01631"/>
    </source>
</evidence>
<comment type="similarity">
    <text evidence="3 18">In the N-terminal section; belongs to the N-acetylglucosamine-1-phosphate uridyltransferase family.</text>
</comment>
<protein>
    <recommendedName>
        <fullName evidence="18">Bifunctional protein GlmU</fullName>
    </recommendedName>
    <domain>
        <recommendedName>
            <fullName evidence="18">UDP-N-acetylglucosamine pyrophosphorylase</fullName>
            <ecNumber evidence="18">2.7.7.23</ecNumber>
        </recommendedName>
        <alternativeName>
            <fullName evidence="18">N-acetylglucosamine-1-phosphate uridyltransferase</fullName>
        </alternativeName>
    </domain>
    <domain>
        <recommendedName>
            <fullName evidence="18">Glucosamine-1-phosphate N-acetyltransferase</fullName>
            <ecNumber evidence="18">2.3.1.157</ecNumber>
        </recommendedName>
    </domain>
</protein>
<sequence>MSKPLHVVILAAGEGKRMKSTRPKVLQRIAGRPMLGHVIERARGLGAAGIHVVYGHGGAQVRAEFADQADLHWAEQAQQFGTGHAVQQAMPGVPDDARVLVLYADVPLITEATLHHLLAAAGEGTAVLTETLDDPTGYGRVLTDAAGRVQAIVEQKDADEAQRAVTRINTGVVCAAAADLRRWLAGLGNDNAQGEYYLTDIFAMAAAEGRPAMAAGCLSRGEADGANDPLQLAALERRFQRRQAEALMREGVRLADPARLDVRGTVSVGTDVEIDVDVVLEGRVVLHDGVRIGPFCRLKDVELGAGTVVHAHCDMDGVAAGAGCTLGPFARLRPGTELAEGVHIGNFVEAKKARLGKGSKANHLSYLGDAVLGAKVNVGAGTITCNYDGVNKSTTEIGDGAFIGSNSSLVAPLRIGAGATIGAGSVITKDAPADALTVARGKQLTLSGWQRPVKKTD</sequence>
<keyword evidence="9 18" id="KW-0460">Magnesium</keyword>
<keyword evidence="10 18" id="KW-0133">Cell shape</keyword>
<feature type="binding site" evidence="18">
    <location>
        <position position="351"/>
    </location>
    <ligand>
        <name>UDP-N-acetyl-alpha-D-glucosamine</name>
        <dbReference type="ChEBI" id="CHEBI:57705"/>
    </ligand>
</feature>
<dbReference type="GO" id="GO:0009252">
    <property type="term" value="P:peptidoglycan biosynthetic process"/>
    <property type="evidence" value="ECO:0007669"/>
    <property type="project" value="UniProtKB-UniRule"/>
</dbReference>
<dbReference type="GO" id="GO:0000902">
    <property type="term" value="P:cell morphogenesis"/>
    <property type="evidence" value="ECO:0007669"/>
    <property type="project" value="UniProtKB-UniRule"/>
</dbReference>
<dbReference type="EMBL" id="BMFO01000006">
    <property type="protein sequence ID" value="GGF98476.1"/>
    <property type="molecule type" value="Genomic_DNA"/>
</dbReference>
<dbReference type="PANTHER" id="PTHR43584">
    <property type="entry name" value="NUCLEOTIDYL TRANSFERASE"/>
    <property type="match status" value="1"/>
</dbReference>
<feature type="binding site" evidence="18">
    <location>
        <position position="405"/>
    </location>
    <ligand>
        <name>acetyl-CoA</name>
        <dbReference type="ChEBI" id="CHEBI:57288"/>
    </ligand>
</feature>
<evidence type="ECO:0000256" key="5">
    <source>
        <dbReference type="ARBA" id="ARBA00022679"/>
    </source>
</evidence>
<proteinExistence type="inferred from homology"/>
<keyword evidence="21" id="KW-1185">Reference proteome</keyword>
<dbReference type="Pfam" id="PF12804">
    <property type="entry name" value="NTP_transf_3"/>
    <property type="match status" value="1"/>
</dbReference>
<dbReference type="EC" id="2.3.1.157" evidence="18"/>
<evidence type="ECO:0000259" key="19">
    <source>
        <dbReference type="Pfam" id="PF12804"/>
    </source>
</evidence>
<evidence type="ECO:0000256" key="14">
    <source>
        <dbReference type="ARBA" id="ARBA00023316"/>
    </source>
</evidence>